<dbReference type="Gene3D" id="3.40.190.10">
    <property type="entry name" value="Periplasmic binding protein-like II"/>
    <property type="match status" value="2"/>
</dbReference>
<dbReference type="Pfam" id="PF00800">
    <property type="entry name" value="PDT"/>
    <property type="match status" value="1"/>
</dbReference>
<dbReference type="EMBL" id="LBYB01000010">
    <property type="protein sequence ID" value="KKR41476.1"/>
    <property type="molecule type" value="Genomic_DNA"/>
</dbReference>
<dbReference type="GO" id="GO:0009094">
    <property type="term" value="P:L-phenylalanine biosynthetic process"/>
    <property type="evidence" value="ECO:0007669"/>
    <property type="project" value="UniProtKB-UniPathway"/>
</dbReference>
<evidence type="ECO:0000256" key="1">
    <source>
        <dbReference type="ARBA" id="ARBA00004741"/>
    </source>
</evidence>
<evidence type="ECO:0000256" key="4">
    <source>
        <dbReference type="ARBA" id="ARBA00023141"/>
    </source>
</evidence>
<proteinExistence type="predicted"/>
<gene>
    <name evidence="11" type="ORF">UT77_C0010G0002</name>
</gene>
<evidence type="ECO:0000259" key="9">
    <source>
        <dbReference type="PROSITE" id="PS51171"/>
    </source>
</evidence>
<dbReference type="CDD" id="cd04905">
    <property type="entry name" value="ACT_CM-PDT"/>
    <property type="match status" value="1"/>
</dbReference>
<dbReference type="PIRSF" id="PIRSF001500">
    <property type="entry name" value="Chor_mut_pdt_Ppr"/>
    <property type="match status" value="1"/>
</dbReference>
<dbReference type="PATRIC" id="fig|1618431.3.peg.1055"/>
<dbReference type="InterPro" id="IPR001086">
    <property type="entry name" value="Preph_deHydtase"/>
</dbReference>
<dbReference type="AlphaFoldDB" id="A0A0G0QVV0"/>
<feature type="site" description="Essential for prephenate dehydratase activity" evidence="8">
    <location>
        <position position="183"/>
    </location>
</feature>
<dbReference type="PROSITE" id="PS51171">
    <property type="entry name" value="PREPHENATE_DEHYDR_3"/>
    <property type="match status" value="1"/>
</dbReference>
<dbReference type="NCBIfam" id="NF008865">
    <property type="entry name" value="PRK11898.1"/>
    <property type="match status" value="1"/>
</dbReference>
<comment type="pathway">
    <text evidence="1">Amino-acid biosynthesis; L-phenylalanine biosynthesis; phenylpyruvate from prephenate: step 1/1.</text>
</comment>
<dbReference type="UniPathway" id="UPA00121">
    <property type="reaction ID" value="UER00345"/>
</dbReference>
<sequence length="297" mass="32421">MLAQGNAKPKVACLGPEGTYTEAARHQLLGSYLKSMEANFLPYNATVVQKVEAGDYDIGIVPVENAIEGDVVEVLRELKHTKETNILGETILGIQHMLIGQPEARLEEIKEVHSHPQALAQCRAYLLTHCPKAIQKNASSTAAAVELVKENSRVAAIASRRAAEISNLPILAEDIGDIKGNSTRFILLGRGETLSTGQDSTALIFVPREDRPGILADCLTVLKLYDINLTKLDSRPTGKMREYEMWLTLDGHIQDSNVSQALNLLDTRYCASLRVLGSYRKAIIPQGVKDPGVINGQ</sequence>
<feature type="domain" description="ACT" evidence="10">
    <location>
        <begin position="203"/>
        <end position="280"/>
    </location>
</feature>
<dbReference type="GO" id="GO:0004664">
    <property type="term" value="F:prephenate dehydratase activity"/>
    <property type="evidence" value="ECO:0007669"/>
    <property type="project" value="UniProtKB-EC"/>
</dbReference>
<dbReference type="InterPro" id="IPR002912">
    <property type="entry name" value="ACT_dom"/>
</dbReference>
<reference evidence="11 12" key="1">
    <citation type="journal article" date="2015" name="Nature">
        <title>rRNA introns, odd ribosomes, and small enigmatic genomes across a large radiation of phyla.</title>
        <authorList>
            <person name="Brown C.T."/>
            <person name="Hug L.A."/>
            <person name="Thomas B.C."/>
            <person name="Sharon I."/>
            <person name="Castelle C.J."/>
            <person name="Singh A."/>
            <person name="Wilkins M.J."/>
            <person name="Williams K.H."/>
            <person name="Banfield J.F."/>
        </authorList>
    </citation>
    <scope>NUCLEOTIDE SEQUENCE [LARGE SCALE GENOMIC DNA]</scope>
</reference>
<evidence type="ECO:0000256" key="3">
    <source>
        <dbReference type="ARBA" id="ARBA00022605"/>
    </source>
</evidence>
<dbReference type="PANTHER" id="PTHR21022">
    <property type="entry name" value="PREPHENATE DEHYDRATASE P PROTEIN"/>
    <property type="match status" value="1"/>
</dbReference>
<dbReference type="InterPro" id="IPR045865">
    <property type="entry name" value="ACT-like_dom_sf"/>
</dbReference>
<evidence type="ECO:0000256" key="6">
    <source>
        <dbReference type="ARBA" id="ARBA00023239"/>
    </source>
</evidence>
<evidence type="ECO:0000259" key="10">
    <source>
        <dbReference type="PROSITE" id="PS51671"/>
    </source>
</evidence>
<dbReference type="CDD" id="cd13532">
    <property type="entry name" value="PBP2_PDT_like"/>
    <property type="match status" value="1"/>
</dbReference>
<comment type="catalytic activity">
    <reaction evidence="7">
        <text>prephenate + H(+) = 3-phenylpyruvate + CO2 + H2O</text>
        <dbReference type="Rhea" id="RHEA:21648"/>
        <dbReference type="ChEBI" id="CHEBI:15377"/>
        <dbReference type="ChEBI" id="CHEBI:15378"/>
        <dbReference type="ChEBI" id="CHEBI:16526"/>
        <dbReference type="ChEBI" id="CHEBI:18005"/>
        <dbReference type="ChEBI" id="CHEBI:29934"/>
        <dbReference type="EC" id="4.2.1.51"/>
    </reaction>
</comment>
<evidence type="ECO:0000313" key="11">
    <source>
        <dbReference type="EMBL" id="KKR41476.1"/>
    </source>
</evidence>
<evidence type="ECO:0000256" key="2">
    <source>
        <dbReference type="ARBA" id="ARBA00013147"/>
    </source>
</evidence>
<name>A0A0G0QVV0_9BACT</name>
<dbReference type="EC" id="4.2.1.51" evidence="2"/>
<dbReference type="SUPFAM" id="SSF53850">
    <property type="entry name" value="Periplasmic binding protein-like II"/>
    <property type="match status" value="1"/>
</dbReference>
<dbReference type="PANTHER" id="PTHR21022:SF19">
    <property type="entry name" value="PREPHENATE DEHYDRATASE-RELATED"/>
    <property type="match status" value="1"/>
</dbReference>
<organism evidence="11 12">
    <name type="scientific">Candidatus Daviesbacteria bacterium GW2011_GWC2_40_12</name>
    <dbReference type="NCBI Taxonomy" id="1618431"/>
    <lineage>
        <taxon>Bacteria</taxon>
        <taxon>Candidatus Daviesiibacteriota</taxon>
    </lineage>
</organism>
<dbReference type="InterPro" id="IPR008242">
    <property type="entry name" value="Chor_mutase/pphenate_deHydtase"/>
</dbReference>
<evidence type="ECO:0000256" key="8">
    <source>
        <dbReference type="PIRSR" id="PIRSR001500-2"/>
    </source>
</evidence>
<keyword evidence="4" id="KW-0057">Aromatic amino acid biosynthesis</keyword>
<keyword evidence="6" id="KW-0456">Lyase</keyword>
<accession>A0A0G0QVV0</accession>
<evidence type="ECO:0000256" key="5">
    <source>
        <dbReference type="ARBA" id="ARBA00023222"/>
    </source>
</evidence>
<feature type="domain" description="Prephenate dehydratase" evidence="9">
    <location>
        <begin position="10"/>
        <end position="190"/>
    </location>
</feature>
<protein>
    <recommendedName>
        <fullName evidence="2">prephenate dehydratase</fullName>
        <ecNumber evidence="2">4.2.1.51</ecNumber>
    </recommendedName>
</protein>
<dbReference type="GO" id="GO:0005737">
    <property type="term" value="C:cytoplasm"/>
    <property type="evidence" value="ECO:0007669"/>
    <property type="project" value="TreeGrafter"/>
</dbReference>
<evidence type="ECO:0000313" key="12">
    <source>
        <dbReference type="Proteomes" id="UP000034881"/>
    </source>
</evidence>
<keyword evidence="3" id="KW-0028">Amino-acid biosynthesis</keyword>
<dbReference type="SUPFAM" id="SSF55021">
    <property type="entry name" value="ACT-like"/>
    <property type="match status" value="1"/>
</dbReference>
<keyword evidence="5" id="KW-0584">Phenylalanine biosynthesis</keyword>
<evidence type="ECO:0000256" key="7">
    <source>
        <dbReference type="ARBA" id="ARBA00047848"/>
    </source>
</evidence>
<dbReference type="Proteomes" id="UP000034881">
    <property type="component" value="Unassembled WGS sequence"/>
</dbReference>
<dbReference type="Gene3D" id="3.30.70.260">
    <property type="match status" value="1"/>
</dbReference>
<comment type="caution">
    <text evidence="11">The sequence shown here is derived from an EMBL/GenBank/DDBJ whole genome shotgun (WGS) entry which is preliminary data.</text>
</comment>
<dbReference type="PROSITE" id="PS51671">
    <property type="entry name" value="ACT"/>
    <property type="match status" value="1"/>
</dbReference>